<organism evidence="10 11">
    <name type="scientific">Rhizobium lusitanum</name>
    <dbReference type="NCBI Taxonomy" id="293958"/>
    <lineage>
        <taxon>Bacteria</taxon>
        <taxon>Pseudomonadati</taxon>
        <taxon>Pseudomonadota</taxon>
        <taxon>Alphaproteobacteria</taxon>
        <taxon>Hyphomicrobiales</taxon>
        <taxon>Rhizobiaceae</taxon>
        <taxon>Rhizobium/Agrobacterium group</taxon>
        <taxon>Rhizobium</taxon>
    </lineage>
</organism>
<dbReference type="EMBL" id="FMAF01000005">
    <property type="protein sequence ID" value="SCB28519.1"/>
    <property type="molecule type" value="Genomic_DNA"/>
</dbReference>
<gene>
    <name evidence="10" type="ORF">GA0061101_105472</name>
</gene>
<dbReference type="GO" id="GO:0005886">
    <property type="term" value="C:plasma membrane"/>
    <property type="evidence" value="ECO:0007669"/>
    <property type="project" value="UniProtKB-SubCell"/>
</dbReference>
<dbReference type="NCBIfam" id="TIGR01620">
    <property type="entry name" value="hyp_HI0043"/>
    <property type="match status" value="1"/>
</dbReference>
<dbReference type="OrthoDB" id="9816060at2"/>
<feature type="transmembrane region" description="Helical" evidence="8">
    <location>
        <begin position="117"/>
        <end position="138"/>
    </location>
</feature>
<dbReference type="PANTHER" id="PTHR39342">
    <property type="entry name" value="UPF0283 MEMBRANE PROTEIN YCJF"/>
    <property type="match status" value="1"/>
</dbReference>
<evidence type="ECO:0000313" key="10">
    <source>
        <dbReference type="EMBL" id="SCB28519.1"/>
    </source>
</evidence>
<comment type="similarity">
    <text evidence="2 8">Belongs to the UPF0283 family.</text>
</comment>
<evidence type="ECO:0000256" key="9">
    <source>
        <dbReference type="SAM" id="MobiDB-lite"/>
    </source>
</evidence>
<dbReference type="Proteomes" id="UP000199205">
    <property type="component" value="Unassembled WGS sequence"/>
</dbReference>
<dbReference type="PANTHER" id="PTHR39342:SF1">
    <property type="entry name" value="UPF0283 MEMBRANE PROTEIN YCJF"/>
    <property type="match status" value="1"/>
</dbReference>
<keyword evidence="3 8" id="KW-1003">Cell membrane</keyword>
<evidence type="ECO:0000256" key="4">
    <source>
        <dbReference type="ARBA" id="ARBA00022519"/>
    </source>
</evidence>
<comment type="subcellular location">
    <subcellularLocation>
        <location evidence="1">Cell inner membrane</location>
        <topology evidence="1">Multi-pass membrane protein</topology>
    </subcellularLocation>
    <subcellularLocation>
        <location evidence="8">Cell membrane</location>
        <topology evidence="8">Multi-pass membrane protein</topology>
    </subcellularLocation>
</comment>
<dbReference type="InterPro" id="IPR021147">
    <property type="entry name" value="DUF697"/>
</dbReference>
<evidence type="ECO:0000256" key="3">
    <source>
        <dbReference type="ARBA" id="ARBA00022475"/>
    </source>
</evidence>
<reference evidence="10 11" key="1">
    <citation type="submission" date="2016-08" db="EMBL/GenBank/DDBJ databases">
        <authorList>
            <person name="Seilhamer J.J."/>
        </authorList>
    </citation>
    <scope>NUCLEOTIDE SEQUENCE [LARGE SCALE GENOMIC DNA]</scope>
    <source>
        <strain evidence="10 11">P1-7</strain>
    </source>
</reference>
<accession>A0A1C3VLC1</accession>
<keyword evidence="4" id="KW-0997">Cell inner membrane</keyword>
<keyword evidence="6 8" id="KW-1133">Transmembrane helix</keyword>
<dbReference type="RefSeq" id="WP_092573806.1">
    <property type="nucleotide sequence ID" value="NZ_FMAF01000005.1"/>
</dbReference>
<evidence type="ECO:0000256" key="1">
    <source>
        <dbReference type="ARBA" id="ARBA00004429"/>
    </source>
</evidence>
<evidence type="ECO:0000256" key="5">
    <source>
        <dbReference type="ARBA" id="ARBA00022692"/>
    </source>
</evidence>
<feature type="transmembrane region" description="Helical" evidence="8">
    <location>
        <begin position="87"/>
        <end position="105"/>
    </location>
</feature>
<keyword evidence="5 8" id="KW-0812">Transmembrane</keyword>
<keyword evidence="7 8" id="KW-0472">Membrane</keyword>
<name>A0A1C3VLC1_9HYPH</name>
<dbReference type="InterPro" id="IPR006507">
    <property type="entry name" value="UPF0283"/>
</dbReference>
<evidence type="ECO:0000256" key="6">
    <source>
        <dbReference type="ARBA" id="ARBA00022989"/>
    </source>
</evidence>
<dbReference type="AlphaFoldDB" id="A0A1C3VLC1"/>
<protein>
    <recommendedName>
        <fullName evidence="8">UPF0283 membrane protein GA0061101_105472</fullName>
    </recommendedName>
</protein>
<evidence type="ECO:0000256" key="2">
    <source>
        <dbReference type="ARBA" id="ARBA00008255"/>
    </source>
</evidence>
<feature type="region of interest" description="Disordered" evidence="9">
    <location>
        <begin position="1"/>
        <end position="47"/>
    </location>
</feature>
<proteinExistence type="inferred from homology"/>
<evidence type="ECO:0000313" key="11">
    <source>
        <dbReference type="Proteomes" id="UP000199205"/>
    </source>
</evidence>
<sequence length="365" mass="38714">MTKPTANEPSGPARRPAAFSLEPDISRSDANAAAGSESLRRKPQSFDTEIVLTPDEEDPFINPALDSALTESAVARPRRRGFSFGKVALSALGILVSLAFGLWTDQLIRDLFSRADWLGYTALATVAVGILAVLAIVVRETAGMMRLAAVQTIKAEAEAAIVETRPARAKALVKRLCTLLEANPETARGRATLKAAEDDIIDAPHLIDLAERELLGPLDRRARALILGASKRVSVVTAVSPRALVDILFVLYEAAKLVRAMAELYGGRPGTLGMLRLMRDVLAHLAVTGSIAVGDGIVQQLIGHGLASKLSARLGEGVVNGMMTARIGIAAMDLCRPLSFKALKRPGIADFAGDLTPSVTGRKTT</sequence>
<dbReference type="HAMAP" id="MF_01085">
    <property type="entry name" value="UPF0283"/>
    <property type="match status" value="1"/>
</dbReference>
<evidence type="ECO:0000256" key="7">
    <source>
        <dbReference type="ARBA" id="ARBA00023136"/>
    </source>
</evidence>
<dbReference type="Pfam" id="PF05128">
    <property type="entry name" value="DUF697"/>
    <property type="match status" value="1"/>
</dbReference>
<evidence type="ECO:0000256" key="8">
    <source>
        <dbReference type="HAMAP-Rule" id="MF_01085"/>
    </source>
</evidence>